<dbReference type="HOGENOM" id="CLU_1178774_0_0_9"/>
<evidence type="ECO:0000313" key="3">
    <source>
        <dbReference type="Proteomes" id="UP000005435"/>
    </source>
</evidence>
<dbReference type="STRING" id="720554.Clocl_1921"/>
<reference evidence="2 3" key="2">
    <citation type="journal article" date="2012" name="Stand. Genomic Sci.">
        <title>Complete Genome Sequence of Clostridium clariflavum DSM 19732.</title>
        <authorList>
            <person name="Izquierdo J.A."/>
            <person name="Goodwin L."/>
            <person name="Davenport K.W."/>
            <person name="Teshima H."/>
            <person name="Bruce D."/>
            <person name="Detter C."/>
            <person name="Tapia R."/>
            <person name="Han S."/>
            <person name="Land M."/>
            <person name="Hauser L."/>
            <person name="Jeffries C.D."/>
            <person name="Han J."/>
            <person name="Pitluck S."/>
            <person name="Nolan M."/>
            <person name="Chen A."/>
            <person name="Huntemann M."/>
            <person name="Mavromatis K."/>
            <person name="Mikhailova N."/>
            <person name="Liolios K."/>
            <person name="Woyke T."/>
            <person name="Lynd L.R."/>
        </authorList>
    </citation>
    <scope>NUCLEOTIDE SEQUENCE [LARGE SCALE GENOMIC DNA]</scope>
    <source>
        <strain evidence="3">DSM 19732 / NBRC 101661 / EBR45</strain>
    </source>
</reference>
<sequence>MIKDVTVQINSAVKYKLNGNEFIPKNVDGSKMDTLIYNGRSYVPLRAIADAFKVAVDWDGATSTIILGEREGKGVSLLDLKPRLEDFFYDTEYLVITSDKDALTFHGDTEVVFNFGIDSVSKSKSATKIFVSLEKKFQTLKFYTWTTDNDGKLVIWDTTNKSSIELKRFDIPKNELKEIEVNVGGVDSLLIEFGGYNKTKFVIAEPYLK</sequence>
<evidence type="ECO:0000259" key="1">
    <source>
        <dbReference type="Pfam" id="PF07833"/>
    </source>
</evidence>
<dbReference type="AlphaFoldDB" id="G8LUZ3"/>
<dbReference type="KEGG" id="ccl:Clocl_1921"/>
<dbReference type="eggNOG" id="COG2340">
    <property type="taxonomic scope" value="Bacteria"/>
</dbReference>
<reference evidence="3" key="1">
    <citation type="submission" date="2011-12" db="EMBL/GenBank/DDBJ databases">
        <title>Complete sequence of Clostridium clariflavum DSM 19732.</title>
        <authorList>
            <consortium name="US DOE Joint Genome Institute"/>
            <person name="Lucas S."/>
            <person name="Han J."/>
            <person name="Lapidus A."/>
            <person name="Cheng J.-F."/>
            <person name="Goodwin L."/>
            <person name="Pitluck S."/>
            <person name="Peters L."/>
            <person name="Teshima H."/>
            <person name="Detter J.C."/>
            <person name="Han C."/>
            <person name="Tapia R."/>
            <person name="Land M."/>
            <person name="Hauser L."/>
            <person name="Kyrpides N."/>
            <person name="Ivanova N."/>
            <person name="Pagani I."/>
            <person name="Kitzmiller T."/>
            <person name="Lynd L."/>
            <person name="Izquierdo J."/>
            <person name="Woyke T."/>
        </authorList>
    </citation>
    <scope>NUCLEOTIDE SEQUENCE [LARGE SCALE GENOMIC DNA]</scope>
    <source>
        <strain evidence="3">DSM 19732 / NBRC 101661 / EBR45</strain>
    </source>
</reference>
<gene>
    <name evidence="2" type="ordered locus">Clocl_1921</name>
</gene>
<dbReference type="OrthoDB" id="337615at2"/>
<dbReference type="Proteomes" id="UP000005435">
    <property type="component" value="Chromosome"/>
</dbReference>
<dbReference type="Pfam" id="PF07833">
    <property type="entry name" value="Cu_amine_oxidN1"/>
    <property type="match status" value="1"/>
</dbReference>
<dbReference type="EMBL" id="CP003065">
    <property type="protein sequence ID" value="AEV68523.1"/>
    <property type="molecule type" value="Genomic_DNA"/>
</dbReference>
<dbReference type="InterPro" id="IPR012854">
    <property type="entry name" value="Cu_amine_oxidase-like_N"/>
</dbReference>
<feature type="domain" description="Copper amine oxidase-like N-terminal" evidence="1">
    <location>
        <begin position="15"/>
        <end position="66"/>
    </location>
</feature>
<organism evidence="2 3">
    <name type="scientific">Acetivibrio clariflavus (strain DSM 19732 / NBRC 101661 / EBR45)</name>
    <name type="common">Clostridium clariflavum</name>
    <dbReference type="NCBI Taxonomy" id="720554"/>
    <lineage>
        <taxon>Bacteria</taxon>
        <taxon>Bacillati</taxon>
        <taxon>Bacillota</taxon>
        <taxon>Clostridia</taxon>
        <taxon>Eubacteriales</taxon>
        <taxon>Oscillospiraceae</taxon>
        <taxon>Acetivibrio</taxon>
    </lineage>
</organism>
<proteinExistence type="predicted"/>
<dbReference type="RefSeq" id="WP_014255106.1">
    <property type="nucleotide sequence ID" value="NC_016627.1"/>
</dbReference>
<accession>G8LUZ3</accession>
<keyword evidence="3" id="KW-1185">Reference proteome</keyword>
<dbReference type="SUPFAM" id="SSF55383">
    <property type="entry name" value="Copper amine oxidase, domain N"/>
    <property type="match status" value="1"/>
</dbReference>
<protein>
    <submittedName>
        <fullName evidence="2">Copper amine oxidase family protein</fullName>
    </submittedName>
</protein>
<name>G8LUZ3_ACECE</name>
<dbReference type="InterPro" id="IPR036582">
    <property type="entry name" value="Mao_N_sf"/>
</dbReference>
<evidence type="ECO:0000313" key="2">
    <source>
        <dbReference type="EMBL" id="AEV68523.1"/>
    </source>
</evidence>